<dbReference type="GO" id="GO:0005524">
    <property type="term" value="F:ATP binding"/>
    <property type="evidence" value="ECO:0007669"/>
    <property type="project" value="InterPro"/>
</dbReference>
<dbReference type="AlphaFoldDB" id="A0A397GKD0"/>
<dbReference type="Gene3D" id="1.10.510.10">
    <property type="entry name" value="Transferase(Phosphotransferase) domain 1"/>
    <property type="match status" value="2"/>
</dbReference>
<dbReference type="EMBL" id="PQFF01000417">
    <property type="protein sequence ID" value="RHZ51452.1"/>
    <property type="molecule type" value="Genomic_DNA"/>
</dbReference>
<dbReference type="PANTHER" id="PTHR23257:SF963">
    <property type="entry name" value="AT08303P"/>
    <property type="match status" value="1"/>
</dbReference>
<dbReference type="PANTHER" id="PTHR23257">
    <property type="entry name" value="SERINE-THREONINE PROTEIN KINASE"/>
    <property type="match status" value="1"/>
</dbReference>
<dbReference type="InterPro" id="IPR000719">
    <property type="entry name" value="Prot_kinase_dom"/>
</dbReference>
<dbReference type="GO" id="GO:0007165">
    <property type="term" value="P:signal transduction"/>
    <property type="evidence" value="ECO:0007669"/>
    <property type="project" value="TreeGrafter"/>
</dbReference>
<evidence type="ECO:0000313" key="3">
    <source>
        <dbReference type="Proteomes" id="UP000266861"/>
    </source>
</evidence>
<dbReference type="STRING" id="1348612.A0A397GKD0"/>
<gene>
    <name evidence="2" type="ORF">Glove_478g24</name>
</gene>
<dbReference type="SUPFAM" id="SSF56112">
    <property type="entry name" value="Protein kinase-like (PK-like)"/>
    <property type="match status" value="1"/>
</dbReference>
<comment type="caution">
    <text evidence="2">The sequence shown here is derived from an EMBL/GenBank/DDBJ whole genome shotgun (WGS) entry which is preliminary data.</text>
</comment>
<organism evidence="2 3">
    <name type="scientific">Diversispora epigaea</name>
    <dbReference type="NCBI Taxonomy" id="1348612"/>
    <lineage>
        <taxon>Eukaryota</taxon>
        <taxon>Fungi</taxon>
        <taxon>Fungi incertae sedis</taxon>
        <taxon>Mucoromycota</taxon>
        <taxon>Glomeromycotina</taxon>
        <taxon>Glomeromycetes</taxon>
        <taxon>Diversisporales</taxon>
        <taxon>Diversisporaceae</taxon>
        <taxon>Diversispora</taxon>
    </lineage>
</organism>
<sequence length="282" mass="31883">MTSRKDLLESALKDERIEKFDHNKFKEIPEIARGGFGTVYHPSTETYYLILQYSKDGDLRTDLRNNFNELDWKTKINMAKDITSGLRCIHEENIVHKDLNILVHEGSLLITDLGLSQSLDTDSISMASDIYSLGVLFWELSCGRPPFDNMNVLEICSKVTSGERENTLTKHQKNKSNDNHEAYNNQSQALKDEFSRDSISIPSSFITSNWGKLPTIFPIKFTPIPFPSNIITNEHVLEISSGSRDGFDVKTIYNICDKVSNTVIILKVEGTGEILGGYNPLE</sequence>
<proteinExistence type="predicted"/>
<feature type="domain" description="Protein kinase" evidence="1">
    <location>
        <begin position="1"/>
        <end position="227"/>
    </location>
</feature>
<dbReference type="InterPro" id="IPR011009">
    <property type="entry name" value="Kinase-like_dom_sf"/>
</dbReference>
<protein>
    <recommendedName>
        <fullName evidence="1">Protein kinase domain-containing protein</fullName>
    </recommendedName>
</protein>
<dbReference type="Pfam" id="PF07714">
    <property type="entry name" value="PK_Tyr_Ser-Thr"/>
    <property type="match status" value="1"/>
</dbReference>
<accession>A0A397GKD0</accession>
<name>A0A397GKD0_9GLOM</name>
<dbReference type="PROSITE" id="PS50011">
    <property type="entry name" value="PROTEIN_KINASE_DOM"/>
    <property type="match status" value="1"/>
</dbReference>
<reference evidence="2 3" key="1">
    <citation type="submission" date="2018-08" db="EMBL/GenBank/DDBJ databases">
        <title>Genome and evolution of the arbuscular mycorrhizal fungus Diversispora epigaea (formerly Glomus versiforme) and its bacterial endosymbionts.</title>
        <authorList>
            <person name="Sun X."/>
            <person name="Fei Z."/>
            <person name="Harrison M."/>
        </authorList>
    </citation>
    <scope>NUCLEOTIDE SEQUENCE [LARGE SCALE GENOMIC DNA]</scope>
    <source>
        <strain evidence="2 3">IT104</strain>
    </source>
</reference>
<dbReference type="Proteomes" id="UP000266861">
    <property type="component" value="Unassembled WGS sequence"/>
</dbReference>
<dbReference type="InterPro" id="IPR001245">
    <property type="entry name" value="Ser-Thr/Tyr_kinase_cat_dom"/>
</dbReference>
<keyword evidence="3" id="KW-1185">Reference proteome</keyword>
<dbReference type="GO" id="GO:0004672">
    <property type="term" value="F:protein kinase activity"/>
    <property type="evidence" value="ECO:0007669"/>
    <property type="project" value="InterPro"/>
</dbReference>
<dbReference type="InterPro" id="IPR050167">
    <property type="entry name" value="Ser_Thr_protein_kinase"/>
</dbReference>
<evidence type="ECO:0000259" key="1">
    <source>
        <dbReference type="PROSITE" id="PS50011"/>
    </source>
</evidence>
<dbReference type="GO" id="GO:0005737">
    <property type="term" value="C:cytoplasm"/>
    <property type="evidence" value="ECO:0007669"/>
    <property type="project" value="TreeGrafter"/>
</dbReference>
<evidence type="ECO:0000313" key="2">
    <source>
        <dbReference type="EMBL" id="RHZ51452.1"/>
    </source>
</evidence>